<accession>A0A0E3V875</accession>
<keyword evidence="2" id="KW-1185">Reference proteome</keyword>
<organism evidence="1 2">
    <name type="scientific">Spirosoma radiotolerans</name>
    <dbReference type="NCBI Taxonomy" id="1379870"/>
    <lineage>
        <taxon>Bacteria</taxon>
        <taxon>Pseudomonadati</taxon>
        <taxon>Bacteroidota</taxon>
        <taxon>Cytophagia</taxon>
        <taxon>Cytophagales</taxon>
        <taxon>Cytophagaceae</taxon>
        <taxon>Spirosoma</taxon>
    </lineage>
</organism>
<dbReference type="STRING" id="1379870.SD10_17980"/>
<name>A0A0E3V875_9BACT</name>
<protein>
    <submittedName>
        <fullName evidence="1">Uncharacterized protein</fullName>
    </submittedName>
</protein>
<gene>
    <name evidence="1" type="ORF">SD10_17980</name>
</gene>
<dbReference type="KEGG" id="srd:SD10_17980"/>
<evidence type="ECO:0000313" key="1">
    <source>
        <dbReference type="EMBL" id="AKD56512.1"/>
    </source>
</evidence>
<sequence length="228" mass="26065">MIAFGAQAQTTITTSGSNTAQAIRIYDPFLTRYSNIEGSPYIPSDSVQNGWLVINNKRVITKLRYNSQTGEVEYIQQDKVVTPVNPVTEFFIASADTLHFRKGFPAASTWSANDFYQVLFDGRTQKLVKHIKAELKTNTDVMQNDFGKERFQKREEYFIWVANEQPPTENYFLKLAEGQMKSVVASRKSLVAAMPEKTTNIDRYLAEQKMKLKSWSELIGILNYLEAH</sequence>
<dbReference type="Proteomes" id="UP000033054">
    <property type="component" value="Chromosome"/>
</dbReference>
<dbReference type="AlphaFoldDB" id="A0A0E3V875"/>
<dbReference type="EMBL" id="CP010429">
    <property type="protein sequence ID" value="AKD56512.1"/>
    <property type="molecule type" value="Genomic_DNA"/>
</dbReference>
<proteinExistence type="predicted"/>
<evidence type="ECO:0000313" key="2">
    <source>
        <dbReference type="Proteomes" id="UP000033054"/>
    </source>
</evidence>
<reference evidence="1 2" key="1">
    <citation type="journal article" date="2014" name="Curr. Microbiol.">
        <title>Spirosoma radiotolerans sp. nov., a gamma-radiation-resistant bacterium isolated from gamma ray-irradiated soil.</title>
        <authorList>
            <person name="Lee J.J."/>
            <person name="Srinivasan S."/>
            <person name="Lim S."/>
            <person name="Joe M."/>
            <person name="Im S."/>
            <person name="Bae S.I."/>
            <person name="Park K.R."/>
            <person name="Han J.H."/>
            <person name="Park S.H."/>
            <person name="Joo B.M."/>
            <person name="Park S.J."/>
            <person name="Kim M.K."/>
        </authorList>
    </citation>
    <scope>NUCLEOTIDE SEQUENCE [LARGE SCALE GENOMIC DNA]</scope>
    <source>
        <strain evidence="1 2">DG5A</strain>
    </source>
</reference>
<dbReference type="PATRIC" id="fig|1379870.5.peg.3889"/>
<dbReference type="HOGENOM" id="CLU_1214196_0_0_10"/>